<dbReference type="GO" id="GO:0005615">
    <property type="term" value="C:extracellular space"/>
    <property type="evidence" value="ECO:0007669"/>
    <property type="project" value="TreeGrafter"/>
</dbReference>
<dbReference type="Pfam" id="PF13855">
    <property type="entry name" value="LRR_8"/>
    <property type="match status" value="2"/>
</dbReference>
<keyword evidence="2" id="KW-0677">Repeat</keyword>
<dbReference type="KEGG" id="nlo:107226047"/>
<dbReference type="PANTHER" id="PTHR45712">
    <property type="entry name" value="AGAP008170-PA"/>
    <property type="match status" value="1"/>
</dbReference>
<accession>A0A6J0C4H3</accession>
<dbReference type="Gene3D" id="3.80.10.10">
    <property type="entry name" value="Ribonuclease Inhibitor"/>
    <property type="match status" value="2"/>
</dbReference>
<keyword evidence="5" id="KW-1185">Reference proteome</keyword>
<evidence type="ECO:0000256" key="4">
    <source>
        <dbReference type="SAM" id="SignalP"/>
    </source>
</evidence>
<dbReference type="GeneID" id="107226047"/>
<feature type="transmembrane region" description="Helical" evidence="3">
    <location>
        <begin position="326"/>
        <end position="348"/>
    </location>
</feature>
<name>A0A6J0C4H3_NEOLC</name>
<dbReference type="PRINTS" id="PR00019">
    <property type="entry name" value="LEURICHRPT"/>
</dbReference>
<dbReference type="InterPro" id="IPR003591">
    <property type="entry name" value="Leu-rich_rpt_typical-subtyp"/>
</dbReference>
<organism evidence="6">
    <name type="scientific">Neodiprion lecontei</name>
    <name type="common">Redheaded pine sawfly</name>
    <dbReference type="NCBI Taxonomy" id="441921"/>
    <lineage>
        <taxon>Eukaryota</taxon>
        <taxon>Metazoa</taxon>
        <taxon>Ecdysozoa</taxon>
        <taxon>Arthropoda</taxon>
        <taxon>Hexapoda</taxon>
        <taxon>Insecta</taxon>
        <taxon>Pterygota</taxon>
        <taxon>Neoptera</taxon>
        <taxon>Endopterygota</taxon>
        <taxon>Hymenoptera</taxon>
        <taxon>Tenthredinoidea</taxon>
        <taxon>Diprionidae</taxon>
        <taxon>Diprioninae</taxon>
        <taxon>Neodiprion</taxon>
    </lineage>
</organism>
<gene>
    <name evidence="6" type="primary">LOC107226047</name>
</gene>
<dbReference type="GO" id="GO:0016020">
    <property type="term" value="C:membrane"/>
    <property type="evidence" value="ECO:0007669"/>
    <property type="project" value="UniProtKB-SubCell"/>
</dbReference>
<dbReference type="SMART" id="SM00369">
    <property type="entry name" value="LRR_TYP"/>
    <property type="match status" value="3"/>
</dbReference>
<dbReference type="InParanoid" id="A0A6J0C4H3"/>
<keyword evidence="1" id="KW-0433">Leucine-rich repeat</keyword>
<evidence type="ECO:0000313" key="5">
    <source>
        <dbReference type="Proteomes" id="UP000829291"/>
    </source>
</evidence>
<proteinExistence type="predicted"/>
<dbReference type="PROSITE" id="PS51450">
    <property type="entry name" value="LRR"/>
    <property type="match status" value="1"/>
</dbReference>
<feature type="signal peptide" evidence="4">
    <location>
        <begin position="1"/>
        <end position="20"/>
    </location>
</feature>
<dbReference type="Proteomes" id="UP000829291">
    <property type="component" value="Chromosome 3"/>
</dbReference>
<reference evidence="6" key="1">
    <citation type="submission" date="2025-08" db="UniProtKB">
        <authorList>
            <consortium name="RefSeq"/>
        </authorList>
    </citation>
    <scope>IDENTIFICATION</scope>
    <source>
        <tissue evidence="6">Thorax and Abdomen</tissue>
    </source>
</reference>
<evidence type="ECO:0000256" key="1">
    <source>
        <dbReference type="ARBA" id="ARBA00022614"/>
    </source>
</evidence>
<dbReference type="OrthoDB" id="4691307at2759"/>
<dbReference type="PANTHER" id="PTHR45712:SF27">
    <property type="entry name" value="LRRNT DOMAIN-CONTAINING PROTEIN"/>
    <property type="match status" value="1"/>
</dbReference>
<dbReference type="GO" id="GO:0007155">
    <property type="term" value="P:cell adhesion"/>
    <property type="evidence" value="ECO:0007669"/>
    <property type="project" value="UniProtKB-KW"/>
</dbReference>
<evidence type="ECO:0000256" key="3">
    <source>
        <dbReference type="SAM" id="Phobius"/>
    </source>
</evidence>
<protein>
    <submittedName>
        <fullName evidence="6">Leucine-rich repeat and transmembrane domain-containing protein 2 isoform X1</fullName>
    </submittedName>
</protein>
<feature type="chain" id="PRO_5026796500" evidence="4">
    <location>
        <begin position="21"/>
        <end position="413"/>
    </location>
</feature>
<sequence>MKVAPLYFLIGHIIVVGIAGVKLDVKSDAFCSSFCVCDMWYRLRRASCTSRHLYSVQTGVSNAVQALDLSNNSISALLNYELKNTGLVNLKYLNLSDNSISEIGSFAFANIDDLAVLDLSRNHLYYVLWDTFVDSRSLRILHLNGNRFGTRIPDLHSNSISELGLSDCQISHVNRQAFAGLKNLRKLDLSNNFMMQIDYREIEILPTLQVINLDNNPWSCGDMKRLLSHLEDRSIVFDSPCNKSRKTGGEKTADRTMKKFEKMIDATRQQDQNQDRDREYGVMMSPTTTWITDPPPPVIGAGNKSKSETIIDRDGLLHALADVSPLWIFAVGFSVGFVTSMLFTYIWVTGMISGCWRCPKIPRRNLGATRDNASQRISLLGGHPACPGTPPPPYRDVILNSSSYPTAPSVVSI</sequence>
<keyword evidence="4" id="KW-0732">Signal</keyword>
<dbReference type="InterPro" id="IPR032675">
    <property type="entry name" value="LRR_dom_sf"/>
</dbReference>
<keyword evidence="3" id="KW-0472">Membrane</keyword>
<evidence type="ECO:0000256" key="2">
    <source>
        <dbReference type="ARBA" id="ARBA00022737"/>
    </source>
</evidence>
<dbReference type="SUPFAM" id="SSF52058">
    <property type="entry name" value="L domain-like"/>
    <property type="match status" value="1"/>
</dbReference>
<dbReference type="AlphaFoldDB" id="A0A6J0C4H3"/>
<dbReference type="InterPro" id="IPR050333">
    <property type="entry name" value="SLRP"/>
</dbReference>
<keyword evidence="3 6" id="KW-0812">Transmembrane</keyword>
<evidence type="ECO:0000313" key="6">
    <source>
        <dbReference type="RefSeq" id="XP_015522206.1"/>
    </source>
</evidence>
<keyword evidence="3" id="KW-1133">Transmembrane helix</keyword>
<dbReference type="InterPro" id="IPR001611">
    <property type="entry name" value="Leu-rich_rpt"/>
</dbReference>
<dbReference type="RefSeq" id="XP_015522206.1">
    <property type="nucleotide sequence ID" value="XM_015666720.2"/>
</dbReference>